<proteinExistence type="inferred from homology"/>
<feature type="domain" description="TauD/TfdA-like" evidence="6">
    <location>
        <begin position="6"/>
        <end position="282"/>
    </location>
</feature>
<protein>
    <submittedName>
        <fullName evidence="7">Taurine dioxygenase</fullName>
        <ecNumber evidence="7">1.14.11.17</ecNumber>
    </submittedName>
</protein>
<evidence type="ECO:0000256" key="1">
    <source>
        <dbReference type="ARBA" id="ARBA00005896"/>
    </source>
</evidence>
<dbReference type="InterPro" id="IPR042098">
    <property type="entry name" value="TauD-like_sf"/>
</dbReference>
<dbReference type="Gene3D" id="3.60.130.10">
    <property type="entry name" value="Clavaminate synthase-like"/>
    <property type="match status" value="1"/>
</dbReference>
<reference evidence="7 8" key="1">
    <citation type="submission" date="2024-06" db="EMBL/GenBank/DDBJ databases">
        <title>Sorghum-associated microbial communities from plants grown in Nebraska, USA.</title>
        <authorList>
            <person name="Schachtman D."/>
        </authorList>
    </citation>
    <scope>NUCLEOTIDE SEQUENCE [LARGE SCALE GENOMIC DNA]</scope>
    <source>
        <strain evidence="7 8">2709</strain>
    </source>
</reference>
<dbReference type="PANTHER" id="PTHR30468:SF1">
    <property type="entry name" value="ALPHA-KETOGLUTARATE-DEPENDENT SULFONATE DIOXYGENASE"/>
    <property type="match status" value="1"/>
</dbReference>
<evidence type="ECO:0000256" key="2">
    <source>
        <dbReference type="ARBA" id="ARBA00022723"/>
    </source>
</evidence>
<accession>A0ABV2QEA4</accession>
<dbReference type="Pfam" id="PF02668">
    <property type="entry name" value="TauD"/>
    <property type="match status" value="1"/>
</dbReference>
<keyword evidence="4 7" id="KW-0560">Oxidoreductase</keyword>
<evidence type="ECO:0000256" key="3">
    <source>
        <dbReference type="ARBA" id="ARBA00022964"/>
    </source>
</evidence>
<organism evidence="7 8">
    <name type="scientific">Ottowia thiooxydans</name>
    <dbReference type="NCBI Taxonomy" id="219182"/>
    <lineage>
        <taxon>Bacteria</taxon>
        <taxon>Pseudomonadati</taxon>
        <taxon>Pseudomonadota</taxon>
        <taxon>Betaproteobacteria</taxon>
        <taxon>Burkholderiales</taxon>
        <taxon>Comamonadaceae</taxon>
        <taxon>Ottowia</taxon>
    </lineage>
</organism>
<dbReference type="InterPro" id="IPR051323">
    <property type="entry name" value="AtsK-like"/>
</dbReference>
<keyword evidence="8" id="KW-1185">Reference proteome</keyword>
<name>A0ABV2QEA4_9BURK</name>
<dbReference type="RefSeq" id="WP_354447111.1">
    <property type="nucleotide sequence ID" value="NZ_JBEPSH010000008.1"/>
</dbReference>
<evidence type="ECO:0000256" key="4">
    <source>
        <dbReference type="ARBA" id="ARBA00023002"/>
    </source>
</evidence>
<evidence type="ECO:0000313" key="7">
    <source>
        <dbReference type="EMBL" id="MET4579228.1"/>
    </source>
</evidence>
<sequence length="287" mass="32200">MTTITFRPLTPNFGMEIYGVDFSREQTADDIALLRRLWTEASGMLLFRDQHLTPADHVRLTACFGKVQDDIATQAPVLAHYLLEGYPEIYRVSNKKIDGKPLGREDAGTYWHSDGSWMQQAPRGSILYAVELPTVGGDTMFADMAGAYDALSPPVRVMLDGLNAVHSVLNAAISTSYTKEYAGKLDQAASKAAIHPVILKHPVSGRPAIYVNEGFTAKIVELTQLESTAILKMLFDHCTRPDFVYRHRWQLNDVVMWDNFSNMHFAVPNYKAHGWRLLNRTTVLLEA</sequence>
<dbReference type="EC" id="1.14.11.17" evidence="7"/>
<keyword evidence="2" id="KW-0479">Metal-binding</keyword>
<dbReference type="EMBL" id="JBEPSH010000008">
    <property type="protein sequence ID" value="MET4579228.1"/>
    <property type="molecule type" value="Genomic_DNA"/>
</dbReference>
<evidence type="ECO:0000259" key="6">
    <source>
        <dbReference type="Pfam" id="PF02668"/>
    </source>
</evidence>
<comment type="caution">
    <text evidence="7">The sequence shown here is derived from an EMBL/GenBank/DDBJ whole genome shotgun (WGS) entry which is preliminary data.</text>
</comment>
<dbReference type="Proteomes" id="UP001549320">
    <property type="component" value="Unassembled WGS sequence"/>
</dbReference>
<evidence type="ECO:0000256" key="5">
    <source>
        <dbReference type="ARBA" id="ARBA00023004"/>
    </source>
</evidence>
<keyword evidence="5" id="KW-0408">Iron</keyword>
<dbReference type="GO" id="GO:0000908">
    <property type="term" value="F:taurine dioxygenase activity"/>
    <property type="evidence" value="ECO:0007669"/>
    <property type="project" value="UniProtKB-EC"/>
</dbReference>
<comment type="similarity">
    <text evidence="1">Belongs to the TfdA dioxygenase family.</text>
</comment>
<dbReference type="InterPro" id="IPR003819">
    <property type="entry name" value="TauD/TfdA-like"/>
</dbReference>
<gene>
    <name evidence="7" type="ORF">ABIE13_004351</name>
</gene>
<evidence type="ECO:0000313" key="8">
    <source>
        <dbReference type="Proteomes" id="UP001549320"/>
    </source>
</evidence>
<dbReference type="SUPFAM" id="SSF51197">
    <property type="entry name" value="Clavaminate synthase-like"/>
    <property type="match status" value="1"/>
</dbReference>
<dbReference type="PANTHER" id="PTHR30468">
    <property type="entry name" value="ALPHA-KETOGLUTARATE-DEPENDENT SULFONATE DIOXYGENASE"/>
    <property type="match status" value="1"/>
</dbReference>
<keyword evidence="3 7" id="KW-0223">Dioxygenase</keyword>